<accession>A0AAV4LXX7</accession>
<keyword evidence="1" id="KW-0812">Transmembrane</keyword>
<dbReference type="GeneID" id="94196349"/>
<evidence type="ECO:0000313" key="2">
    <source>
        <dbReference type="EMBL" id="GIX64868.1"/>
    </source>
</evidence>
<proteinExistence type="predicted"/>
<protein>
    <submittedName>
        <fullName evidence="2">Variant erythrocyte surface antigen-1 family protein</fullName>
    </submittedName>
</protein>
<sequence>MSEKKKSLTTPPENLKEAVDWVLCMSGNDVVGVSEGKQAIKKLATKVITLITQLKSDSVVGIRFGNVHGVSVGSLLAGDVNGSGYGAGNYKPIESLGNALRGLVKPPNGIGKQEYEYSYSDQNPSTSVDNDNAAKRFLGFIPLVFFSLGFLFWMCKSGWFKHNFSDGPIKDFLVEMGFTAEQLNEEKKGSDVSGMFSHFYEFRNVDPTPTYPAFLQEVEKEGKKKFKSTPSHVPLYAICLIALTYMKNKSTLTTDRIPQTKKEIIDMLSELREAVKSLDGSNLTKFSNAYLKLNTAITDAMKSTESTSSPAGPIAGTLSTLGLGGGAAAAYFLDLGGAKTLVNGLLRIG</sequence>
<dbReference type="Proteomes" id="UP001497744">
    <property type="component" value="Unassembled WGS sequence"/>
</dbReference>
<keyword evidence="1" id="KW-1133">Transmembrane helix</keyword>
<dbReference type="EMBL" id="BPLF01000003">
    <property type="protein sequence ID" value="GIX64868.1"/>
    <property type="molecule type" value="Genomic_DNA"/>
</dbReference>
<keyword evidence="1" id="KW-0472">Membrane</keyword>
<gene>
    <name evidence="2" type="ORF">BcabD6B2_43030</name>
</gene>
<dbReference type="AlphaFoldDB" id="A0AAV4LXX7"/>
<organism evidence="2 3">
    <name type="scientific">Babesia caballi</name>
    <dbReference type="NCBI Taxonomy" id="5871"/>
    <lineage>
        <taxon>Eukaryota</taxon>
        <taxon>Sar</taxon>
        <taxon>Alveolata</taxon>
        <taxon>Apicomplexa</taxon>
        <taxon>Aconoidasida</taxon>
        <taxon>Piroplasmida</taxon>
        <taxon>Babesiidae</taxon>
        <taxon>Babesia</taxon>
    </lineage>
</organism>
<evidence type="ECO:0000313" key="3">
    <source>
        <dbReference type="Proteomes" id="UP001497744"/>
    </source>
</evidence>
<comment type="caution">
    <text evidence="2">The sequence shown here is derived from an EMBL/GenBank/DDBJ whole genome shotgun (WGS) entry which is preliminary data.</text>
</comment>
<reference evidence="2 3" key="1">
    <citation type="submission" date="2021-06" db="EMBL/GenBank/DDBJ databases">
        <title>Genome sequence of Babesia caballi.</title>
        <authorList>
            <person name="Yamagishi J."/>
            <person name="Kidaka T."/>
            <person name="Ochi A."/>
        </authorList>
    </citation>
    <scope>NUCLEOTIDE SEQUENCE [LARGE SCALE GENOMIC DNA]</scope>
    <source>
        <strain evidence="2">USDA-D6B2</strain>
    </source>
</reference>
<evidence type="ECO:0000256" key="1">
    <source>
        <dbReference type="SAM" id="Phobius"/>
    </source>
</evidence>
<dbReference type="RefSeq" id="XP_067716937.1">
    <property type="nucleotide sequence ID" value="XM_067860836.1"/>
</dbReference>
<name>A0AAV4LXX7_BABCB</name>
<keyword evidence="3" id="KW-1185">Reference proteome</keyword>
<feature type="transmembrane region" description="Helical" evidence="1">
    <location>
        <begin position="137"/>
        <end position="154"/>
    </location>
</feature>